<dbReference type="Proteomes" id="UP000887566">
    <property type="component" value="Unplaced"/>
</dbReference>
<evidence type="ECO:0000313" key="3">
    <source>
        <dbReference type="WBParaSite" id="PSAMB.scaffold16984size1217.g37100.t1"/>
    </source>
</evidence>
<keyword evidence="2" id="KW-1185">Reference proteome</keyword>
<evidence type="ECO:0000313" key="2">
    <source>
        <dbReference type="Proteomes" id="UP000887566"/>
    </source>
</evidence>
<accession>A0A914VA61</accession>
<proteinExistence type="predicted"/>
<evidence type="ECO:0000256" key="1">
    <source>
        <dbReference type="SAM" id="MobiDB-lite"/>
    </source>
</evidence>
<name>A0A914VA61_9BILA</name>
<dbReference type="WBParaSite" id="PSAMB.scaffold16984size1217.g37100.t1">
    <property type="protein sequence ID" value="PSAMB.scaffold16984size1217.g37100.t1"/>
    <property type="gene ID" value="PSAMB.scaffold16984size1217.g37100"/>
</dbReference>
<reference evidence="3" key="1">
    <citation type="submission" date="2022-11" db="UniProtKB">
        <authorList>
            <consortium name="WormBaseParasite"/>
        </authorList>
    </citation>
    <scope>IDENTIFICATION</scope>
</reference>
<feature type="region of interest" description="Disordered" evidence="1">
    <location>
        <begin position="1"/>
        <end position="23"/>
    </location>
</feature>
<organism evidence="2 3">
    <name type="scientific">Plectus sambesii</name>
    <dbReference type="NCBI Taxonomy" id="2011161"/>
    <lineage>
        <taxon>Eukaryota</taxon>
        <taxon>Metazoa</taxon>
        <taxon>Ecdysozoa</taxon>
        <taxon>Nematoda</taxon>
        <taxon>Chromadorea</taxon>
        <taxon>Plectida</taxon>
        <taxon>Plectina</taxon>
        <taxon>Plectoidea</taxon>
        <taxon>Plectidae</taxon>
        <taxon>Plectus</taxon>
    </lineage>
</organism>
<protein>
    <submittedName>
        <fullName evidence="3">Uncharacterized protein</fullName>
    </submittedName>
</protein>
<sequence>TTGDGAGVGSADDDNWQKWRTTPLPRRRRLASCATALHPSGLATGAISSPRTRSPLALIEQSTTLRVSA</sequence>
<dbReference type="AlphaFoldDB" id="A0A914VA61"/>